<evidence type="ECO:0000256" key="7">
    <source>
        <dbReference type="ARBA" id="ARBA00023212"/>
    </source>
</evidence>
<dbReference type="AlphaFoldDB" id="A0A6S7HAT1"/>
<keyword evidence="5" id="KW-0963">Cytoplasm</keyword>
<keyword evidence="6" id="KW-0175">Coiled coil</keyword>
<dbReference type="GO" id="GO:0010457">
    <property type="term" value="P:centriole-centriole cohesion"/>
    <property type="evidence" value="ECO:0007669"/>
    <property type="project" value="TreeGrafter"/>
</dbReference>
<proteinExistence type="predicted"/>
<comment type="subcellular location">
    <subcellularLocation>
        <location evidence="1">Cytoplasm</location>
        <location evidence="1">Cytoskeleton</location>
        <location evidence="1">Microtubule organizing center</location>
        <location evidence="1">Centrosome</location>
        <location evidence="1">Centriole</location>
    </subcellularLocation>
    <subcellularLocation>
        <location evidence="3">Cytoplasm</location>
        <location evidence="3">Cytoskeleton</location>
        <location evidence="3">Spindle pole</location>
    </subcellularLocation>
    <subcellularLocation>
        <location evidence="2">Midbody</location>
    </subcellularLocation>
</comment>
<name>A0A6S7HAT1_PARCT</name>
<comment type="function">
    <text evidence="8">Centriole-enriched microtubule-binding protein involved in centriole biogenesis. In collaboration with CEP295 and POC1B, is required for the centriole-to-centrosome conversion by ensuring the formation of bona fide centriole wall. Functions as a linker component that maintains centrosome cohesion. Associates with CROCC and regulates its stability and localization to the centrosome.</text>
</comment>
<dbReference type="OrthoDB" id="259598at2759"/>
<dbReference type="GO" id="GO:0000922">
    <property type="term" value="C:spindle pole"/>
    <property type="evidence" value="ECO:0007669"/>
    <property type="project" value="UniProtKB-SubCell"/>
</dbReference>
<evidence type="ECO:0000256" key="1">
    <source>
        <dbReference type="ARBA" id="ARBA00004114"/>
    </source>
</evidence>
<dbReference type="PANTHER" id="PTHR31477">
    <property type="entry name" value="CENTROSOMAL PROTEIN OF 44 KDA"/>
    <property type="match status" value="1"/>
</dbReference>
<evidence type="ECO:0000313" key="10">
    <source>
        <dbReference type="EMBL" id="CAB3992981.1"/>
    </source>
</evidence>
<evidence type="ECO:0000256" key="6">
    <source>
        <dbReference type="ARBA" id="ARBA00023054"/>
    </source>
</evidence>
<organism evidence="10 11">
    <name type="scientific">Paramuricea clavata</name>
    <name type="common">Red gorgonian</name>
    <name type="synonym">Violescent sea-whip</name>
    <dbReference type="NCBI Taxonomy" id="317549"/>
    <lineage>
        <taxon>Eukaryota</taxon>
        <taxon>Metazoa</taxon>
        <taxon>Cnidaria</taxon>
        <taxon>Anthozoa</taxon>
        <taxon>Octocorallia</taxon>
        <taxon>Malacalcyonacea</taxon>
        <taxon>Plexauridae</taxon>
        <taxon>Paramuricea</taxon>
    </lineage>
</organism>
<evidence type="ECO:0000256" key="5">
    <source>
        <dbReference type="ARBA" id="ARBA00022490"/>
    </source>
</evidence>
<dbReference type="InterPro" id="IPR033603">
    <property type="entry name" value="CEP44"/>
</dbReference>
<dbReference type="Pfam" id="PF15007">
    <property type="entry name" value="CEP44"/>
    <property type="match status" value="1"/>
</dbReference>
<gene>
    <name evidence="10" type="ORF">PACLA_8A012653</name>
</gene>
<evidence type="ECO:0000256" key="2">
    <source>
        <dbReference type="ARBA" id="ARBA00004214"/>
    </source>
</evidence>
<evidence type="ECO:0000256" key="8">
    <source>
        <dbReference type="ARBA" id="ARBA00046235"/>
    </source>
</evidence>
<dbReference type="GO" id="GO:0005814">
    <property type="term" value="C:centriole"/>
    <property type="evidence" value="ECO:0007669"/>
    <property type="project" value="UniProtKB-SubCell"/>
</dbReference>
<reference evidence="10" key="1">
    <citation type="submission" date="2020-04" db="EMBL/GenBank/DDBJ databases">
        <authorList>
            <person name="Alioto T."/>
            <person name="Alioto T."/>
            <person name="Gomez Garrido J."/>
        </authorList>
    </citation>
    <scope>NUCLEOTIDE SEQUENCE</scope>
    <source>
        <strain evidence="10">A484AB</strain>
    </source>
</reference>
<dbReference type="GO" id="GO:0007099">
    <property type="term" value="P:centriole replication"/>
    <property type="evidence" value="ECO:0007669"/>
    <property type="project" value="TreeGrafter"/>
</dbReference>
<dbReference type="PANTHER" id="PTHR31477:SF1">
    <property type="entry name" value="CENTROSOMAL PROTEIN OF 44 KDA"/>
    <property type="match status" value="1"/>
</dbReference>
<dbReference type="EMBL" id="CACRXK020002162">
    <property type="protein sequence ID" value="CAB3992981.1"/>
    <property type="molecule type" value="Genomic_DNA"/>
</dbReference>
<accession>A0A6S7HAT1</accession>
<protein>
    <recommendedName>
        <fullName evidence="4">Centrosomal protein of 44 kDa</fullName>
    </recommendedName>
</protein>
<evidence type="ECO:0000259" key="9">
    <source>
        <dbReference type="Pfam" id="PF15007"/>
    </source>
</evidence>
<evidence type="ECO:0000313" key="11">
    <source>
        <dbReference type="Proteomes" id="UP001152795"/>
    </source>
</evidence>
<dbReference type="InterPro" id="IPR029157">
    <property type="entry name" value="CEP44_CC"/>
</dbReference>
<dbReference type="GO" id="GO:0030496">
    <property type="term" value="C:midbody"/>
    <property type="evidence" value="ECO:0007669"/>
    <property type="project" value="UniProtKB-SubCell"/>
</dbReference>
<evidence type="ECO:0000256" key="3">
    <source>
        <dbReference type="ARBA" id="ARBA00004647"/>
    </source>
</evidence>
<sequence length="153" mass="17954">MTTGDLKNNLRKFDAELKLINYASELDIEGLSIGRPSAFLPILHFVLTEFSIELAQYFYSKDYELLGKSDKNFVSVIYRILRDEFNTKPPLTREQFFTLGFAERKLQFATTVIQLCRRRSDMLKPKKKKTMIRSNAGIQYMYFGARMTRLIEE</sequence>
<dbReference type="GO" id="GO:0005813">
    <property type="term" value="C:centrosome"/>
    <property type="evidence" value="ECO:0007669"/>
    <property type="project" value="TreeGrafter"/>
</dbReference>
<evidence type="ECO:0000256" key="4">
    <source>
        <dbReference type="ARBA" id="ARBA00014053"/>
    </source>
</evidence>
<comment type="caution">
    <text evidence="10">The sequence shown here is derived from an EMBL/GenBank/DDBJ whole genome shotgun (WGS) entry which is preliminary data.</text>
</comment>
<dbReference type="Proteomes" id="UP001152795">
    <property type="component" value="Unassembled WGS sequence"/>
</dbReference>
<feature type="domain" description="Centrosomal CEP44" evidence="9">
    <location>
        <begin position="5"/>
        <end position="128"/>
    </location>
</feature>
<keyword evidence="11" id="KW-1185">Reference proteome</keyword>
<keyword evidence="7" id="KW-0206">Cytoskeleton</keyword>